<comment type="caution">
    <text evidence="1">The sequence shown here is derived from an EMBL/GenBank/DDBJ whole genome shotgun (WGS) entry which is preliminary data.</text>
</comment>
<evidence type="ECO:0000313" key="1">
    <source>
        <dbReference type="EMBL" id="MBD0851332.1"/>
    </source>
</evidence>
<dbReference type="Proteomes" id="UP000598350">
    <property type="component" value="Unassembled WGS sequence"/>
</dbReference>
<accession>A0ABR7VCH6</accession>
<reference evidence="1 2" key="1">
    <citation type="submission" date="2020-05" db="EMBL/GenBank/DDBJ databases">
        <title>The draft genome sequence of Maribacter arenosus CAU 1321.</title>
        <authorList>
            <person name="Mu L."/>
        </authorList>
    </citation>
    <scope>NUCLEOTIDE SEQUENCE [LARGE SCALE GENOMIC DNA]</scope>
    <source>
        <strain evidence="1 2">CAU 1321</strain>
    </source>
</reference>
<evidence type="ECO:0000313" key="2">
    <source>
        <dbReference type="Proteomes" id="UP000598350"/>
    </source>
</evidence>
<keyword evidence="2" id="KW-1185">Reference proteome</keyword>
<proteinExistence type="predicted"/>
<sequence>MKKDIEIPVVKDVYVAMLYEWNDDFRSKEWNAYLINDGSFPIEMVFVVSKGYHGDIKTATMRHRMEALESKSYQKLEFVLKEVLDLNNEFYVTYYLHGQLYEKRFIFKKESISEKNLTQIPLLKIKGILAR</sequence>
<evidence type="ECO:0008006" key="3">
    <source>
        <dbReference type="Google" id="ProtNLM"/>
    </source>
</evidence>
<dbReference type="RefSeq" id="WP_188314457.1">
    <property type="nucleotide sequence ID" value="NZ_JABTCG010000004.1"/>
</dbReference>
<protein>
    <recommendedName>
        <fullName evidence="3">Phenylalanyl-tRNA synthetase subunit alpha</fullName>
    </recommendedName>
</protein>
<gene>
    <name evidence="1" type="ORF">HPE63_11695</name>
</gene>
<dbReference type="EMBL" id="JABTCG010000004">
    <property type="protein sequence ID" value="MBD0851332.1"/>
    <property type="molecule type" value="Genomic_DNA"/>
</dbReference>
<name>A0ABR7VCH6_9FLAO</name>
<organism evidence="1 2">
    <name type="scientific">Maribacter arenosus</name>
    <dbReference type="NCBI Taxonomy" id="1854708"/>
    <lineage>
        <taxon>Bacteria</taxon>
        <taxon>Pseudomonadati</taxon>
        <taxon>Bacteroidota</taxon>
        <taxon>Flavobacteriia</taxon>
        <taxon>Flavobacteriales</taxon>
        <taxon>Flavobacteriaceae</taxon>
        <taxon>Maribacter</taxon>
    </lineage>
</organism>